<keyword evidence="1" id="KW-0812">Transmembrane</keyword>
<dbReference type="Proteomes" id="UP001173801">
    <property type="component" value="Unassembled WGS sequence"/>
</dbReference>
<sequence>MLLNKTLSALLGIVIVLICWFFLSTDSSYQLAFKAKFYYQMQDFKKAYDFSQKAYELDRYNRLAMTLLRQSKDALRISEYLGLGDEYMAKIRAMASAFVSGADRERIRLMCEIMIDDFSRLKEVKGTNLYKKASEMMSDFKRLKDELFSE</sequence>
<evidence type="ECO:0000313" key="2">
    <source>
        <dbReference type="EMBL" id="MDL0089247.1"/>
    </source>
</evidence>
<accession>A0ABT7HQN9</accession>
<evidence type="ECO:0008006" key="4">
    <source>
        <dbReference type="Google" id="ProtNLM"/>
    </source>
</evidence>
<reference evidence="2" key="1">
    <citation type="submission" date="2022-08" db="EMBL/GenBank/DDBJ databases">
        <authorList>
            <person name="Wang H."/>
        </authorList>
    </citation>
    <scope>NUCLEOTIDE SEQUENCE</scope>
    <source>
        <strain evidence="2">PS10</strain>
    </source>
</reference>
<dbReference type="EMBL" id="JANURM010000009">
    <property type="protein sequence ID" value="MDL0089247.1"/>
    <property type="molecule type" value="Genomic_DNA"/>
</dbReference>
<gene>
    <name evidence="2" type="ORF">NYG85_07705</name>
</gene>
<evidence type="ECO:0000313" key="3">
    <source>
        <dbReference type="Proteomes" id="UP001173801"/>
    </source>
</evidence>
<proteinExistence type="predicted"/>
<keyword evidence="1" id="KW-0472">Membrane</keyword>
<organism evidence="2 3">
    <name type="scientific">Campylobacter gastrosuis</name>
    <dbReference type="NCBI Taxonomy" id="2974576"/>
    <lineage>
        <taxon>Bacteria</taxon>
        <taxon>Pseudomonadati</taxon>
        <taxon>Campylobacterota</taxon>
        <taxon>Epsilonproteobacteria</taxon>
        <taxon>Campylobacterales</taxon>
        <taxon>Campylobacteraceae</taxon>
        <taxon>Campylobacter</taxon>
    </lineage>
</organism>
<keyword evidence="3" id="KW-1185">Reference proteome</keyword>
<keyword evidence="1" id="KW-1133">Transmembrane helix</keyword>
<reference evidence="2" key="2">
    <citation type="journal article" date="2023" name="Microorganisms">
        <title>Isolation and Genomic Characteristics of Cat-Borne Campylobacter felis sp. nov. and Sheep-Borne Campylobacter ovis sp. nov.</title>
        <authorList>
            <person name="Wang H."/>
            <person name="Li Y."/>
            <person name="Gu Y."/>
            <person name="Zhou G."/>
            <person name="Chen X."/>
            <person name="Zhang X."/>
            <person name="Shao Z."/>
            <person name="Zhang J."/>
            <person name="Zhang M."/>
        </authorList>
    </citation>
    <scope>NUCLEOTIDE SEQUENCE</scope>
    <source>
        <strain evidence="2">PS10</strain>
    </source>
</reference>
<protein>
    <recommendedName>
        <fullName evidence="4">Tetratricopeptide repeat protein</fullName>
    </recommendedName>
</protein>
<comment type="caution">
    <text evidence="2">The sequence shown here is derived from an EMBL/GenBank/DDBJ whole genome shotgun (WGS) entry which is preliminary data.</text>
</comment>
<dbReference type="InterPro" id="IPR011990">
    <property type="entry name" value="TPR-like_helical_dom_sf"/>
</dbReference>
<dbReference type="RefSeq" id="WP_284937899.1">
    <property type="nucleotide sequence ID" value="NZ_JANURM010000009.1"/>
</dbReference>
<dbReference type="Gene3D" id="1.25.40.10">
    <property type="entry name" value="Tetratricopeptide repeat domain"/>
    <property type="match status" value="1"/>
</dbReference>
<name>A0ABT7HQN9_9BACT</name>
<evidence type="ECO:0000256" key="1">
    <source>
        <dbReference type="SAM" id="Phobius"/>
    </source>
</evidence>
<feature type="transmembrane region" description="Helical" evidence="1">
    <location>
        <begin position="6"/>
        <end position="23"/>
    </location>
</feature>